<evidence type="ECO:0008006" key="3">
    <source>
        <dbReference type="Google" id="ProtNLM"/>
    </source>
</evidence>
<dbReference type="EMBL" id="CP141059">
    <property type="protein sequence ID" value="WQQ27284.1"/>
    <property type="molecule type" value="Genomic_DNA"/>
</dbReference>
<proteinExistence type="predicted"/>
<dbReference type="Proteomes" id="UP001327225">
    <property type="component" value="Chromosome"/>
</dbReference>
<evidence type="ECO:0000313" key="2">
    <source>
        <dbReference type="Proteomes" id="UP001327225"/>
    </source>
</evidence>
<sequence>MLNPTFEARVQAERDKIRAAILAGQVPRIEKTLWQDFKVDFSLQQQGKCGYCEINVMVGHFGDVEHFAPKNEVAEFNAGDNEGSEIEGLASLKGRSPSLKVAPGYWWLAYEWENYLLSCGICNQTWKNSLFPVKHPPPRAGAPLETVPESFLLLNPYGTRDPARHLRFDINGFVEPRNSSIYGRETIRTCGLNRLALLNARQPVAERAFAAVVDAQLAEQDGVAPADNEGLQDLHRMGQDGKTAVHPGMVRAIILAELEPLTWEVLDALFA</sequence>
<accession>A0ABZ0ZU12</accession>
<dbReference type="RefSeq" id="WP_322937863.1">
    <property type="nucleotide sequence ID" value="NZ_CP141059.1"/>
</dbReference>
<organism evidence="1 2">
    <name type="scientific">Nocardioides bizhenqiangii</name>
    <dbReference type="NCBI Taxonomy" id="3095076"/>
    <lineage>
        <taxon>Bacteria</taxon>
        <taxon>Bacillati</taxon>
        <taxon>Actinomycetota</taxon>
        <taxon>Actinomycetes</taxon>
        <taxon>Propionibacteriales</taxon>
        <taxon>Nocardioidaceae</taxon>
        <taxon>Nocardioides</taxon>
    </lineage>
</organism>
<gene>
    <name evidence="1" type="ORF">SHK19_03430</name>
</gene>
<evidence type="ECO:0000313" key="1">
    <source>
        <dbReference type="EMBL" id="WQQ27284.1"/>
    </source>
</evidence>
<keyword evidence="2" id="KW-1185">Reference proteome</keyword>
<reference evidence="2" key="1">
    <citation type="submission" date="2023-12" db="EMBL/GenBank/DDBJ databases">
        <title>Novel species in genus Nocardioides.</title>
        <authorList>
            <person name="Zhou H."/>
        </authorList>
    </citation>
    <scope>NUCLEOTIDE SEQUENCE [LARGE SCALE GENOMIC DNA]</scope>
    <source>
        <strain evidence="2">HM61</strain>
    </source>
</reference>
<protein>
    <recommendedName>
        <fullName evidence="3">HNH endonuclease</fullName>
    </recommendedName>
</protein>
<name>A0ABZ0ZU12_9ACTN</name>